<evidence type="ECO:0000256" key="8">
    <source>
        <dbReference type="ARBA" id="ARBA00022692"/>
    </source>
</evidence>
<dbReference type="CDD" id="cd02520">
    <property type="entry name" value="Glucosylceramide_synthase"/>
    <property type="match status" value="1"/>
</dbReference>
<dbReference type="Pfam" id="PF13506">
    <property type="entry name" value="Glyco_transf_21"/>
    <property type="match status" value="1"/>
</dbReference>
<dbReference type="GO" id="GO:0008120">
    <property type="term" value="F:ceramide glucosyltransferase activity"/>
    <property type="evidence" value="ECO:0007669"/>
    <property type="project" value="UniProtKB-EC"/>
</dbReference>
<evidence type="ECO:0000256" key="2">
    <source>
        <dbReference type="ARBA" id="ARBA00004760"/>
    </source>
</evidence>
<dbReference type="EC" id="2.4.1.80" evidence="5"/>
<dbReference type="Gene3D" id="3.90.550.10">
    <property type="entry name" value="Spore Coat Polysaccharide Biosynthesis Protein SpsA, Chain A"/>
    <property type="match status" value="1"/>
</dbReference>
<keyword evidence="10 11" id="KW-0472">Membrane</keyword>
<dbReference type="GO" id="GO:0006679">
    <property type="term" value="P:glucosylceramide biosynthetic process"/>
    <property type="evidence" value="ECO:0007669"/>
    <property type="project" value="TreeGrafter"/>
</dbReference>
<dbReference type="UniPathway" id="UPA00222"/>
<evidence type="ECO:0000313" key="12">
    <source>
        <dbReference type="EMBL" id="JAP58192.1"/>
    </source>
</evidence>
<keyword evidence="7 12" id="KW-0808">Transferase</keyword>
<evidence type="ECO:0000256" key="6">
    <source>
        <dbReference type="ARBA" id="ARBA00022676"/>
    </source>
</evidence>
<keyword evidence="8 11" id="KW-0812">Transmembrane</keyword>
<dbReference type="GO" id="GO:0016020">
    <property type="term" value="C:membrane"/>
    <property type="evidence" value="ECO:0007669"/>
    <property type="project" value="UniProtKB-SubCell"/>
</dbReference>
<evidence type="ECO:0000256" key="10">
    <source>
        <dbReference type="ARBA" id="ARBA00023136"/>
    </source>
</evidence>
<dbReference type="PANTHER" id="PTHR12726:SF0">
    <property type="entry name" value="CERAMIDE GLUCOSYLTRANSFERASE"/>
    <property type="match status" value="1"/>
</dbReference>
<evidence type="ECO:0000256" key="11">
    <source>
        <dbReference type="SAM" id="Phobius"/>
    </source>
</evidence>
<comment type="pathway">
    <text evidence="2">Lipid metabolism; sphingolipid metabolism.</text>
</comment>
<reference evidence="12" key="1">
    <citation type="submission" date="2016-01" db="EMBL/GenBank/DDBJ databases">
        <title>Reference transcriptome for the parasite Schistocephalus solidus: insights into the molecular evolution of parasitism.</title>
        <authorList>
            <person name="Hebert F.O."/>
            <person name="Grambauer S."/>
            <person name="Barber I."/>
            <person name="Landry C.R."/>
            <person name="Aubin-Horth N."/>
        </authorList>
    </citation>
    <scope>NUCLEOTIDE SEQUENCE</scope>
</reference>
<accession>A0A0X3QBI7</accession>
<name>A0A0X3QBI7_SCHSO</name>
<dbReference type="SUPFAM" id="SSF53448">
    <property type="entry name" value="Nucleotide-diphospho-sugar transferases"/>
    <property type="match status" value="1"/>
</dbReference>
<evidence type="ECO:0000256" key="7">
    <source>
        <dbReference type="ARBA" id="ARBA00022679"/>
    </source>
</evidence>
<organism evidence="12">
    <name type="scientific">Schistocephalus solidus</name>
    <name type="common">Tapeworm</name>
    <dbReference type="NCBI Taxonomy" id="70667"/>
    <lineage>
        <taxon>Eukaryota</taxon>
        <taxon>Metazoa</taxon>
        <taxon>Spiralia</taxon>
        <taxon>Lophotrochozoa</taxon>
        <taxon>Platyhelminthes</taxon>
        <taxon>Cestoda</taxon>
        <taxon>Eucestoda</taxon>
        <taxon>Diphyllobothriidea</taxon>
        <taxon>Diphyllobothriidae</taxon>
        <taxon>Schistocephalus</taxon>
    </lineage>
</organism>
<feature type="transmembrane region" description="Helical" evidence="11">
    <location>
        <begin position="281"/>
        <end position="304"/>
    </location>
</feature>
<keyword evidence="6" id="KW-0328">Glycosyltransferase</keyword>
<dbReference type="PANTHER" id="PTHR12726">
    <property type="entry name" value="CERAMIDE GLUCOSYLTRANSFERASE"/>
    <property type="match status" value="1"/>
</dbReference>
<evidence type="ECO:0000256" key="4">
    <source>
        <dbReference type="ARBA" id="ARBA00006739"/>
    </source>
</evidence>
<feature type="transmembrane region" description="Helical" evidence="11">
    <location>
        <begin position="6"/>
        <end position="34"/>
    </location>
</feature>
<dbReference type="EMBL" id="GEEE01005033">
    <property type="protein sequence ID" value="JAP58192.1"/>
    <property type="molecule type" value="Transcribed_RNA"/>
</dbReference>
<evidence type="ECO:0000256" key="1">
    <source>
        <dbReference type="ARBA" id="ARBA00004141"/>
    </source>
</evidence>
<feature type="transmembrane region" description="Helical" evidence="11">
    <location>
        <begin position="347"/>
        <end position="365"/>
    </location>
</feature>
<gene>
    <name evidence="12" type="primary">CEGT</name>
    <name evidence="12" type="ORF">TR112838</name>
</gene>
<comment type="subcellular location">
    <subcellularLocation>
        <location evidence="1">Membrane</location>
        <topology evidence="1">Multi-pass membrane protein</topology>
    </subcellularLocation>
</comment>
<dbReference type="InterPro" id="IPR029044">
    <property type="entry name" value="Nucleotide-diphossugar_trans"/>
</dbReference>
<protein>
    <recommendedName>
        <fullName evidence="5">ceramide glucosyltransferase</fullName>
        <ecNumber evidence="5">2.4.1.80</ecNumber>
    </recommendedName>
</protein>
<feature type="transmembrane region" description="Helical" evidence="11">
    <location>
        <begin position="316"/>
        <end position="335"/>
    </location>
</feature>
<dbReference type="InterPro" id="IPR025993">
    <property type="entry name" value="Ceramide_glucosylTrfase"/>
</dbReference>
<evidence type="ECO:0000256" key="9">
    <source>
        <dbReference type="ARBA" id="ARBA00022989"/>
    </source>
</evidence>
<dbReference type="AlphaFoldDB" id="A0A0X3QBI7"/>
<evidence type="ECO:0000256" key="5">
    <source>
        <dbReference type="ARBA" id="ARBA00012699"/>
    </source>
</evidence>
<evidence type="ECO:0000256" key="3">
    <source>
        <dbReference type="ARBA" id="ARBA00004991"/>
    </source>
</evidence>
<keyword evidence="9 11" id="KW-1133">Transmembrane helix</keyword>
<comment type="similarity">
    <text evidence="4">Belongs to the glycosyltransferase 2 family.</text>
</comment>
<proteinExistence type="inferred from homology"/>
<sequence>MFEDLGAYLIFGLAIVPITAYFNQILFFIFAFYVSSTKFYRRANPLQHFPGVSIIKPLMGVDPLLRENLVSHLELNYPNFEIIFCVESPDDPAIDLVQSLLQEYPSVDARLVIGGSGKVVNPMVNNLLPGYESAKYDLIWISTSRIRVNTAIMEDMVRKSKDPSVALVHQMPFYTDQRGFLNALEKVCFACALGRSSMSLNFMGVLCFTGMSYLVKKSLLDAYGGYAYFGKYLAEDFFLSRELHKNGYKIVLSDFPALQNVAGSSISAYVARMVRWLRLRLNMLPIVALIFEPMIECANLGVLISLSLHYLFGFRIMHTFLLHVCVWILLDYILLRLVQNGPLPFSFPTFLLAWLTRELLTYVVFVKALIHPQTVKWGAFTYILSLGGHTRLAAGQRLRTRCGSAHISPGHPVTTTTTLSTVVATTTEPPAGNGSSGSHTDLTTYLSAAEKQMGLPNGTGTQPNGGNMFTWRHFPPNGYIQGNAGLIRKVDEYSYLANGGANTTANARLSHFGQPRTTLLLDD</sequence>
<comment type="pathway">
    <text evidence="3">Sphingolipid metabolism.</text>
</comment>